<name>A0A2G8SG75_9APHY</name>
<sequence>MPPAFPTLTGWEDAFHEILSYLKPSQYFVFDDKEEVATRFFLRRTLLSLAVSCRAFFDPALDILWYSLDNIHPLLKLLPTYQRHDSVYYLEGGISPEAWSRLRTYAARVRGVTFSRKAGIDTSVWRIILEQCQGTPLLPNLRKFHTIKLNASHLFALRAFASPSLRGVYLEFYEDLRGEENPHTVAPIAGFALQEYSIKAPEITSLCVFPDLAISREHLTCLSRFTHLEELYLKDHLTFDEDLLLLLVNLRDLTHMKLSVLLRDSTTYGPLDLTQGFQKLTRLTLGGQPAHLARFMLACSMPRLNDLSLLPGSRPADGLDTSLASICRHIGPHTLTRFETQVENFVRPPRFLMTFLQPLLPFSKLEEVVFYVKALPLHDMDFFRIARAWPKLRMLRLKESPITISDPDREPGSVVRPTIHALVELARHCPRLTCLCIPELDASVLPLVDCVPRLGHGPLDLCIQNLVGAEDEETQFVIAAVLDRLFPRLDLEYGIEELRGYGGNVNPFLEDSENISLLLRAMQQGREHYPRGVERLDELEPL</sequence>
<accession>A0A2G8SG75</accession>
<dbReference type="AlphaFoldDB" id="A0A2G8SG75"/>
<organism evidence="1 2">
    <name type="scientific">Ganoderma sinense ZZ0214-1</name>
    <dbReference type="NCBI Taxonomy" id="1077348"/>
    <lineage>
        <taxon>Eukaryota</taxon>
        <taxon>Fungi</taxon>
        <taxon>Dikarya</taxon>
        <taxon>Basidiomycota</taxon>
        <taxon>Agaricomycotina</taxon>
        <taxon>Agaricomycetes</taxon>
        <taxon>Polyporales</taxon>
        <taxon>Polyporaceae</taxon>
        <taxon>Ganoderma</taxon>
    </lineage>
</organism>
<proteinExistence type="predicted"/>
<evidence type="ECO:0008006" key="3">
    <source>
        <dbReference type="Google" id="ProtNLM"/>
    </source>
</evidence>
<gene>
    <name evidence="1" type="ORF">GSI_04867</name>
</gene>
<comment type="caution">
    <text evidence="1">The sequence shown here is derived from an EMBL/GenBank/DDBJ whole genome shotgun (WGS) entry which is preliminary data.</text>
</comment>
<reference evidence="1 2" key="1">
    <citation type="journal article" date="2015" name="Sci. Rep.">
        <title>Chromosome-level genome map provides insights into diverse defense mechanisms in the medicinal fungus Ganoderma sinense.</title>
        <authorList>
            <person name="Zhu Y."/>
            <person name="Xu J."/>
            <person name="Sun C."/>
            <person name="Zhou S."/>
            <person name="Xu H."/>
            <person name="Nelson D.R."/>
            <person name="Qian J."/>
            <person name="Song J."/>
            <person name="Luo H."/>
            <person name="Xiang L."/>
            <person name="Li Y."/>
            <person name="Xu Z."/>
            <person name="Ji A."/>
            <person name="Wang L."/>
            <person name="Lu S."/>
            <person name="Hayward A."/>
            <person name="Sun W."/>
            <person name="Li X."/>
            <person name="Schwartz D.C."/>
            <person name="Wang Y."/>
            <person name="Chen S."/>
        </authorList>
    </citation>
    <scope>NUCLEOTIDE SEQUENCE [LARGE SCALE GENOMIC DNA]</scope>
    <source>
        <strain evidence="1 2">ZZ0214-1</strain>
    </source>
</reference>
<dbReference type="STRING" id="1077348.A0A2G8SG75"/>
<dbReference type="Proteomes" id="UP000230002">
    <property type="component" value="Unassembled WGS sequence"/>
</dbReference>
<dbReference type="SUPFAM" id="SSF52047">
    <property type="entry name" value="RNI-like"/>
    <property type="match status" value="1"/>
</dbReference>
<dbReference type="Gene3D" id="3.80.10.10">
    <property type="entry name" value="Ribonuclease Inhibitor"/>
    <property type="match status" value="1"/>
</dbReference>
<keyword evidence="2" id="KW-1185">Reference proteome</keyword>
<evidence type="ECO:0000313" key="1">
    <source>
        <dbReference type="EMBL" id="PIL32752.1"/>
    </source>
</evidence>
<dbReference type="EMBL" id="AYKW01000009">
    <property type="protein sequence ID" value="PIL32752.1"/>
    <property type="molecule type" value="Genomic_DNA"/>
</dbReference>
<dbReference type="OrthoDB" id="2801180at2759"/>
<protein>
    <recommendedName>
        <fullName evidence="3">F-box domain-containing protein</fullName>
    </recommendedName>
</protein>
<evidence type="ECO:0000313" key="2">
    <source>
        <dbReference type="Proteomes" id="UP000230002"/>
    </source>
</evidence>
<dbReference type="InterPro" id="IPR032675">
    <property type="entry name" value="LRR_dom_sf"/>
</dbReference>